<dbReference type="Proteomes" id="UP000790787">
    <property type="component" value="Chromosome 15"/>
</dbReference>
<accession>A0AC58SSA4</accession>
<gene>
    <name evidence="2" type="primary">LOC142169839</name>
</gene>
<name>A0AC58SSA4_TOBAC</name>
<proteinExistence type="predicted"/>
<dbReference type="RefSeq" id="XP_075087861.1">
    <property type="nucleotide sequence ID" value="XM_075231760.1"/>
</dbReference>
<sequence>MDNVGSLSNTTSEGFTPFIIDPSHPLYVHPSDSPNSQLVSVPFNGCSFVLWRSNMLTSLSAKNKLGILDGRVPQPPPDSPYYLYWERCNDIVKVWIINYVSREIATNAMCLKTTREVWKDINERFGQSNGSKYLQIQRKISTITQGSSGIATYFTKLRSLWNELNSSYVGPVCSFGALPKFIEDQQLLQLLNGLNKSYSTVKSVIMMMNPLPPISKAYSFLQQDESQKEAISTLSNFSGDSASFSVSPTQYNNNRNFTQKVNYEPNKNVSTVSCKYCKKPGHTVEKYYRLHGFFPDFKFTKNKKSASCVQGDISYPQPSPGVSQPPGNSVPVHGFTKEKYQHLLTLFQQVQASPGSVPTIHPDEDSAFSHFAGSIPCNKFVPAPSHVNVPPSCNQTSTVNKMDLLWHQRLGHMPFHKMQSISFLSNKLHGHPPSYNHIRSFGCLCFATSPKVGRDKFQSRAIACTFMGYPCGKKASATVVSPPTSHPESSPSFNHLPSSSPPIVSPVTPSTSPNSTATTFVAAHLAWQEAMLKEFHALEANQTWGIVPLPSNKKLDVNNAFLHSDLHEEVYIKIPPNLDVSFVSSSAPLVDDILLAGDDLTKMNSLKSFLDDQFKIKDLGSVHYFLGLEITKTPQGYVMSQLKYTTNLLAEFNCHNFTSVVTPLDPYVKLTLDMGDPLPDPSVYRRLIGKLNFLQYSRPDISFSVQHLS</sequence>
<reference evidence="1" key="1">
    <citation type="journal article" date="2014" name="Nat. Commun.">
        <title>The tobacco genome sequence and its comparison with those of tomato and potato.</title>
        <authorList>
            <person name="Sierro N."/>
            <person name="Battey J.N."/>
            <person name="Ouadi S."/>
            <person name="Bakaher N."/>
            <person name="Bovet L."/>
            <person name="Willig A."/>
            <person name="Goepfert S."/>
            <person name="Peitsch M.C."/>
            <person name="Ivanov N.V."/>
        </authorList>
    </citation>
    <scope>NUCLEOTIDE SEQUENCE [LARGE SCALE GENOMIC DNA]</scope>
</reference>
<organism evidence="1 2">
    <name type="scientific">Nicotiana tabacum</name>
    <name type="common">Common tobacco</name>
    <dbReference type="NCBI Taxonomy" id="4097"/>
    <lineage>
        <taxon>Eukaryota</taxon>
        <taxon>Viridiplantae</taxon>
        <taxon>Streptophyta</taxon>
        <taxon>Embryophyta</taxon>
        <taxon>Tracheophyta</taxon>
        <taxon>Spermatophyta</taxon>
        <taxon>Magnoliopsida</taxon>
        <taxon>eudicotyledons</taxon>
        <taxon>Gunneridae</taxon>
        <taxon>Pentapetalae</taxon>
        <taxon>asterids</taxon>
        <taxon>lamiids</taxon>
        <taxon>Solanales</taxon>
        <taxon>Solanaceae</taxon>
        <taxon>Nicotianoideae</taxon>
        <taxon>Nicotianeae</taxon>
        <taxon>Nicotiana</taxon>
    </lineage>
</organism>
<reference evidence="2" key="2">
    <citation type="submission" date="2025-08" db="UniProtKB">
        <authorList>
            <consortium name="RefSeq"/>
        </authorList>
    </citation>
    <scope>IDENTIFICATION</scope>
    <source>
        <tissue evidence="2">Leaf</tissue>
    </source>
</reference>
<evidence type="ECO:0000313" key="2">
    <source>
        <dbReference type="RefSeq" id="XP_075087861.1"/>
    </source>
</evidence>
<evidence type="ECO:0000313" key="1">
    <source>
        <dbReference type="Proteomes" id="UP000790787"/>
    </source>
</evidence>
<protein>
    <submittedName>
        <fullName evidence="2">Uncharacterized protein LOC142169839</fullName>
    </submittedName>
</protein>
<keyword evidence="1" id="KW-1185">Reference proteome</keyword>